<evidence type="ECO:0000313" key="2">
    <source>
        <dbReference type="EMBL" id="GJT98232.1"/>
    </source>
</evidence>
<protein>
    <submittedName>
        <fullName evidence="2">Uncharacterized protein</fullName>
    </submittedName>
</protein>
<organism evidence="2 3">
    <name type="scientific">Tanacetum coccineum</name>
    <dbReference type="NCBI Taxonomy" id="301880"/>
    <lineage>
        <taxon>Eukaryota</taxon>
        <taxon>Viridiplantae</taxon>
        <taxon>Streptophyta</taxon>
        <taxon>Embryophyta</taxon>
        <taxon>Tracheophyta</taxon>
        <taxon>Spermatophyta</taxon>
        <taxon>Magnoliopsida</taxon>
        <taxon>eudicotyledons</taxon>
        <taxon>Gunneridae</taxon>
        <taxon>Pentapetalae</taxon>
        <taxon>asterids</taxon>
        <taxon>campanulids</taxon>
        <taxon>Asterales</taxon>
        <taxon>Asteraceae</taxon>
        <taxon>Asteroideae</taxon>
        <taxon>Anthemideae</taxon>
        <taxon>Anthemidinae</taxon>
        <taxon>Tanacetum</taxon>
    </lineage>
</organism>
<accession>A0ABQ5IFM7</accession>
<dbReference type="EMBL" id="BQNB010020656">
    <property type="protein sequence ID" value="GJT98232.1"/>
    <property type="molecule type" value="Genomic_DNA"/>
</dbReference>
<dbReference type="Proteomes" id="UP001151760">
    <property type="component" value="Unassembled WGS sequence"/>
</dbReference>
<evidence type="ECO:0000256" key="1">
    <source>
        <dbReference type="SAM" id="MobiDB-lite"/>
    </source>
</evidence>
<feature type="region of interest" description="Disordered" evidence="1">
    <location>
        <begin position="156"/>
        <end position="181"/>
    </location>
</feature>
<evidence type="ECO:0000313" key="3">
    <source>
        <dbReference type="Proteomes" id="UP001151760"/>
    </source>
</evidence>
<keyword evidence="3" id="KW-1185">Reference proteome</keyword>
<sequence>MNFIYDQEERINQLENYMQDITDEFMEFSSEVALRLKERIKENESRPRKIEKITKKEHDLSPMERFNVGNTKVVSIRDPRVKLAHRCIATTIVARKETTHRIIEIDLYYLYCIYTLEVACNIPFCLAKYFNGMREKILIYGGMLVTNIARVMAEEEEDDVDDEGVRGDAGHGEAKGSTDLYNNMSQGDWTTTLREDPIKRRIRKDGTKHQHASNLGSRPTKAHWMGQQDERWGRLDTWMGQ</sequence>
<proteinExistence type="predicted"/>
<reference evidence="2" key="2">
    <citation type="submission" date="2022-01" db="EMBL/GenBank/DDBJ databases">
        <authorList>
            <person name="Yamashiro T."/>
            <person name="Shiraishi A."/>
            <person name="Satake H."/>
            <person name="Nakayama K."/>
        </authorList>
    </citation>
    <scope>NUCLEOTIDE SEQUENCE</scope>
</reference>
<feature type="region of interest" description="Disordered" evidence="1">
    <location>
        <begin position="201"/>
        <end position="227"/>
    </location>
</feature>
<name>A0ABQ5IFM7_9ASTR</name>
<comment type="caution">
    <text evidence="2">The sequence shown here is derived from an EMBL/GenBank/DDBJ whole genome shotgun (WGS) entry which is preliminary data.</text>
</comment>
<reference evidence="2" key="1">
    <citation type="journal article" date="2022" name="Int. J. Mol. Sci.">
        <title>Draft Genome of Tanacetum Coccineum: Genomic Comparison of Closely Related Tanacetum-Family Plants.</title>
        <authorList>
            <person name="Yamashiro T."/>
            <person name="Shiraishi A."/>
            <person name="Nakayama K."/>
            <person name="Satake H."/>
        </authorList>
    </citation>
    <scope>NUCLEOTIDE SEQUENCE</scope>
</reference>
<gene>
    <name evidence="2" type="ORF">Tco_1093750</name>
</gene>
<feature type="compositionally biased region" description="Basic and acidic residues" evidence="1">
    <location>
        <begin position="163"/>
        <end position="176"/>
    </location>
</feature>